<gene>
    <name evidence="9" type="ORF">BINO364_LOCUS12929</name>
</gene>
<evidence type="ECO:0000256" key="7">
    <source>
        <dbReference type="ARBA" id="ARBA00023242"/>
    </source>
</evidence>
<proteinExistence type="inferred from homology"/>
<evidence type="ECO:0000313" key="10">
    <source>
        <dbReference type="Proteomes" id="UP000838878"/>
    </source>
</evidence>
<keyword evidence="6" id="KW-0378">Hydrolase</keyword>
<keyword evidence="10" id="KW-1185">Reference proteome</keyword>
<name>A0A8J9VQS3_9NEOP</name>
<evidence type="ECO:0000256" key="3">
    <source>
        <dbReference type="ARBA" id="ARBA00006958"/>
    </source>
</evidence>
<evidence type="ECO:0000256" key="6">
    <source>
        <dbReference type="ARBA" id="ARBA00022801"/>
    </source>
</evidence>
<sequence length="406" mass="46357">MISRQSLLKKKCLRNISALLKEELIDMLEKKKAKRLWIRKWLSDRPITGASALLLKQLRLEDPSEYRLALRVTAENFDELLSLIQSSIQRQDTLMRDALPAKIKLEVTLSFLATGMSYRSLSHFYRVSKPSISKFIPEVCRAIYEALKQFIKVPNAEEWKNIERGFKTRWNFPLCYGSIDGKHVSIKAPPKSGSLYFNYKKTSSVVLLAIADHDYCFSYIDVGACGSASDGGVFKNCSIYRDLENNLLPDSGVIVGDAAFPLKTYLMKPYPGVNLSTEEKVFNYRLSRARRIIENVFGILVSRFRVLEKPILTNLETVDAIVCACCALHNWLRKKTMSYITVTCVDREDEQGNFLPGSWRSQIHALQSIGNQGCNHSADTAREKRDILRNMFNNEGRVPWQLNSIH</sequence>
<dbReference type="Pfam" id="PF13359">
    <property type="entry name" value="DDE_Tnp_4"/>
    <property type="match status" value="1"/>
</dbReference>
<dbReference type="AlphaFoldDB" id="A0A8J9VQS3"/>
<dbReference type="GO" id="GO:0046872">
    <property type="term" value="F:metal ion binding"/>
    <property type="evidence" value="ECO:0007669"/>
    <property type="project" value="UniProtKB-KW"/>
</dbReference>
<evidence type="ECO:0000313" key="9">
    <source>
        <dbReference type="EMBL" id="CAH0727613.1"/>
    </source>
</evidence>
<dbReference type="EMBL" id="OV170226">
    <property type="protein sequence ID" value="CAH0727613.1"/>
    <property type="molecule type" value="Genomic_DNA"/>
</dbReference>
<organism evidence="9 10">
    <name type="scientific">Brenthis ino</name>
    <name type="common">lesser marbled fritillary</name>
    <dbReference type="NCBI Taxonomy" id="405034"/>
    <lineage>
        <taxon>Eukaryota</taxon>
        <taxon>Metazoa</taxon>
        <taxon>Ecdysozoa</taxon>
        <taxon>Arthropoda</taxon>
        <taxon>Hexapoda</taxon>
        <taxon>Insecta</taxon>
        <taxon>Pterygota</taxon>
        <taxon>Neoptera</taxon>
        <taxon>Endopterygota</taxon>
        <taxon>Lepidoptera</taxon>
        <taxon>Glossata</taxon>
        <taxon>Ditrysia</taxon>
        <taxon>Papilionoidea</taxon>
        <taxon>Nymphalidae</taxon>
        <taxon>Heliconiinae</taxon>
        <taxon>Argynnini</taxon>
        <taxon>Brenthis</taxon>
    </lineage>
</organism>
<dbReference type="OrthoDB" id="1681765at2759"/>
<dbReference type="GO" id="GO:0016787">
    <property type="term" value="F:hydrolase activity"/>
    <property type="evidence" value="ECO:0007669"/>
    <property type="project" value="UniProtKB-KW"/>
</dbReference>
<evidence type="ECO:0000256" key="4">
    <source>
        <dbReference type="ARBA" id="ARBA00022722"/>
    </source>
</evidence>
<feature type="non-terminal residue" evidence="9">
    <location>
        <position position="406"/>
    </location>
</feature>
<accession>A0A8J9VQS3</accession>
<reference evidence="9" key="1">
    <citation type="submission" date="2021-12" db="EMBL/GenBank/DDBJ databases">
        <authorList>
            <person name="Martin H S."/>
        </authorList>
    </citation>
    <scope>NUCLEOTIDE SEQUENCE</scope>
</reference>
<dbReference type="InterPro" id="IPR027806">
    <property type="entry name" value="HARBI1_dom"/>
</dbReference>
<comment type="similarity">
    <text evidence="3">Belongs to the HARBI1 family.</text>
</comment>
<evidence type="ECO:0000256" key="1">
    <source>
        <dbReference type="ARBA" id="ARBA00001968"/>
    </source>
</evidence>
<dbReference type="GO" id="GO:0004518">
    <property type="term" value="F:nuclease activity"/>
    <property type="evidence" value="ECO:0007669"/>
    <property type="project" value="UniProtKB-KW"/>
</dbReference>
<protein>
    <recommendedName>
        <fullName evidence="8">DDE Tnp4 domain-containing protein</fullName>
    </recommendedName>
</protein>
<keyword evidence="5" id="KW-0479">Metal-binding</keyword>
<dbReference type="GO" id="GO:0005634">
    <property type="term" value="C:nucleus"/>
    <property type="evidence" value="ECO:0007669"/>
    <property type="project" value="UniProtKB-SubCell"/>
</dbReference>
<comment type="cofactor">
    <cofactor evidence="1">
        <name>a divalent metal cation</name>
        <dbReference type="ChEBI" id="CHEBI:60240"/>
    </cofactor>
</comment>
<evidence type="ECO:0000256" key="5">
    <source>
        <dbReference type="ARBA" id="ARBA00022723"/>
    </source>
</evidence>
<dbReference type="Proteomes" id="UP000838878">
    <property type="component" value="Chromosome 6"/>
</dbReference>
<dbReference type="PANTHER" id="PTHR22930:SF284">
    <property type="entry name" value="DDE TNP4 DOMAIN-CONTAINING PROTEIN"/>
    <property type="match status" value="1"/>
</dbReference>
<feature type="domain" description="DDE Tnp4" evidence="8">
    <location>
        <begin position="179"/>
        <end position="330"/>
    </location>
</feature>
<keyword evidence="7" id="KW-0539">Nucleus</keyword>
<dbReference type="PANTHER" id="PTHR22930">
    <property type="match status" value="1"/>
</dbReference>
<dbReference type="InterPro" id="IPR045249">
    <property type="entry name" value="HARBI1-like"/>
</dbReference>
<comment type="subcellular location">
    <subcellularLocation>
        <location evidence="2">Nucleus</location>
    </subcellularLocation>
</comment>
<evidence type="ECO:0000259" key="8">
    <source>
        <dbReference type="Pfam" id="PF13359"/>
    </source>
</evidence>
<evidence type="ECO:0000256" key="2">
    <source>
        <dbReference type="ARBA" id="ARBA00004123"/>
    </source>
</evidence>
<keyword evidence="4" id="KW-0540">Nuclease</keyword>